<protein>
    <submittedName>
        <fullName evidence="6">Malonic semialdehyde reductase</fullName>
        <ecNumber evidence="6">1.1.1.298</ecNumber>
    </submittedName>
</protein>
<dbReference type="InterPro" id="IPR029479">
    <property type="entry name" value="Nitroreductase"/>
</dbReference>
<dbReference type="Pfam" id="PF00881">
    <property type="entry name" value="Nitroreductase"/>
    <property type="match status" value="1"/>
</dbReference>
<keyword evidence="4 6" id="KW-0560">Oxidoreductase</keyword>
<keyword evidence="2" id="KW-0288">FMN</keyword>
<dbReference type="SUPFAM" id="SSF55469">
    <property type="entry name" value="FMN-dependent nitroreductase-like"/>
    <property type="match status" value="1"/>
</dbReference>
<keyword evidence="1" id="KW-0285">Flavoprotein</keyword>
<keyword evidence="7" id="KW-1185">Reference proteome</keyword>
<dbReference type="EMBL" id="WTYE01000001">
    <property type="protein sequence ID" value="MXP32803.1"/>
    <property type="molecule type" value="Genomic_DNA"/>
</dbReference>
<evidence type="ECO:0000313" key="6">
    <source>
        <dbReference type="EMBL" id="MXP32803.1"/>
    </source>
</evidence>
<evidence type="ECO:0000256" key="2">
    <source>
        <dbReference type="ARBA" id="ARBA00022643"/>
    </source>
</evidence>
<dbReference type="PANTHER" id="PTHR43543:SF1">
    <property type="entry name" value="MALONIC SEMIALDEHYDE REDUCTASE RUTE-RELATED"/>
    <property type="match status" value="1"/>
</dbReference>
<comment type="caution">
    <text evidence="6">The sequence shown here is derived from an EMBL/GenBank/DDBJ whole genome shotgun (WGS) entry which is preliminary data.</text>
</comment>
<dbReference type="NCBIfam" id="NF003768">
    <property type="entry name" value="PRK05365.1"/>
    <property type="match status" value="1"/>
</dbReference>
<dbReference type="Gene3D" id="3.40.109.10">
    <property type="entry name" value="NADH Oxidase"/>
    <property type="match status" value="1"/>
</dbReference>
<evidence type="ECO:0000313" key="7">
    <source>
        <dbReference type="Proteomes" id="UP000446786"/>
    </source>
</evidence>
<evidence type="ECO:0000259" key="5">
    <source>
        <dbReference type="Pfam" id="PF00881"/>
    </source>
</evidence>
<dbReference type="Proteomes" id="UP000446786">
    <property type="component" value="Unassembled WGS sequence"/>
</dbReference>
<dbReference type="OrthoDB" id="9784375at2"/>
<organism evidence="6 7">
    <name type="scientific">Parerythrobacter jejuensis</name>
    <dbReference type="NCBI Taxonomy" id="795812"/>
    <lineage>
        <taxon>Bacteria</taxon>
        <taxon>Pseudomonadati</taxon>
        <taxon>Pseudomonadota</taxon>
        <taxon>Alphaproteobacteria</taxon>
        <taxon>Sphingomonadales</taxon>
        <taxon>Erythrobacteraceae</taxon>
        <taxon>Parerythrobacter</taxon>
    </lineage>
</organism>
<accession>A0A845AUE7</accession>
<proteinExistence type="predicted"/>
<dbReference type="InterPro" id="IPR050461">
    <property type="entry name" value="Nitroreductase_HadB/RutE"/>
</dbReference>
<sequence length="202" mass="22741">MTKQYHDTILSDAALDQLYNHARTYNGWLDKDVSEDQLRAIYDLMKMAPTSANMQPGRFVWVRSQEAKERLAECASEGNKDKIRAAPVTVVIGYDIDFHEQLPWLFPHTDAKSWFEGDEEGRIEGAKRNSALQGAYMILAARAQGLDCGPMSGVDLDQVTGAFFADQPRVKADWVCSIGYGDPNTIFDRSPRPDFERFNSIA</sequence>
<dbReference type="InterPro" id="IPR000415">
    <property type="entry name" value="Nitroreductase-like"/>
</dbReference>
<dbReference type="AlphaFoldDB" id="A0A845AUE7"/>
<reference evidence="6 7" key="1">
    <citation type="submission" date="2019-12" db="EMBL/GenBank/DDBJ databases">
        <title>Genomic-based taxomic classification of the family Erythrobacteraceae.</title>
        <authorList>
            <person name="Xu L."/>
        </authorList>
    </citation>
    <scope>NUCLEOTIDE SEQUENCE [LARGE SCALE GENOMIC DNA]</scope>
    <source>
        <strain evidence="6 7">JCM 16677</strain>
    </source>
</reference>
<dbReference type="GO" id="GO:0035527">
    <property type="term" value="F:3-hydroxypropionate dehydrogenase (NADP+) activity"/>
    <property type="evidence" value="ECO:0007669"/>
    <property type="project" value="UniProtKB-EC"/>
</dbReference>
<keyword evidence="3" id="KW-0521">NADP</keyword>
<dbReference type="InterPro" id="IPR023936">
    <property type="entry name" value="RutE-like"/>
</dbReference>
<gene>
    <name evidence="6" type="ORF">GRI94_13315</name>
</gene>
<evidence type="ECO:0000256" key="1">
    <source>
        <dbReference type="ARBA" id="ARBA00022630"/>
    </source>
</evidence>
<dbReference type="RefSeq" id="WP_160780108.1">
    <property type="nucleotide sequence ID" value="NZ_BAAAZF010000001.1"/>
</dbReference>
<dbReference type="EC" id="1.1.1.298" evidence="6"/>
<evidence type="ECO:0000256" key="4">
    <source>
        <dbReference type="ARBA" id="ARBA00023002"/>
    </source>
</evidence>
<dbReference type="CDD" id="cd02148">
    <property type="entry name" value="RutE-like"/>
    <property type="match status" value="1"/>
</dbReference>
<dbReference type="PANTHER" id="PTHR43543">
    <property type="entry name" value="MALONIC SEMIALDEHYDE REDUCTASE RUTE-RELATED"/>
    <property type="match status" value="1"/>
</dbReference>
<feature type="domain" description="Nitroreductase" evidence="5">
    <location>
        <begin position="30"/>
        <end position="180"/>
    </location>
</feature>
<name>A0A845AUE7_9SPHN</name>
<evidence type="ECO:0000256" key="3">
    <source>
        <dbReference type="ARBA" id="ARBA00022857"/>
    </source>
</evidence>